<gene>
    <name evidence="2" type="ORF">CBR_g41158</name>
</gene>
<feature type="compositionally biased region" description="Basic and acidic residues" evidence="1">
    <location>
        <begin position="15"/>
        <end position="26"/>
    </location>
</feature>
<evidence type="ECO:0000256" key="1">
    <source>
        <dbReference type="SAM" id="MobiDB-lite"/>
    </source>
</evidence>
<feature type="region of interest" description="Disordered" evidence="1">
    <location>
        <begin position="51"/>
        <end position="73"/>
    </location>
</feature>
<dbReference type="EMBL" id="BFEA01000048">
    <property type="protein sequence ID" value="GBG64237.1"/>
    <property type="molecule type" value="Genomic_DNA"/>
</dbReference>
<dbReference type="Proteomes" id="UP000265515">
    <property type="component" value="Unassembled WGS sequence"/>
</dbReference>
<name>A0A388K2I6_CHABU</name>
<evidence type="ECO:0000313" key="2">
    <source>
        <dbReference type="EMBL" id="GBG64237.1"/>
    </source>
</evidence>
<feature type="region of interest" description="Disordered" evidence="1">
    <location>
        <begin position="98"/>
        <end position="132"/>
    </location>
</feature>
<dbReference type="Gramene" id="GBG64237">
    <property type="protein sequence ID" value="GBG64237"/>
    <property type="gene ID" value="CBR_g41158"/>
</dbReference>
<protein>
    <submittedName>
        <fullName evidence="2">Uncharacterized protein</fullName>
    </submittedName>
</protein>
<dbReference type="AlphaFoldDB" id="A0A388K2I6"/>
<feature type="region of interest" description="Disordered" evidence="1">
    <location>
        <begin position="1"/>
        <end position="32"/>
    </location>
</feature>
<evidence type="ECO:0000313" key="3">
    <source>
        <dbReference type="Proteomes" id="UP000265515"/>
    </source>
</evidence>
<reference evidence="2 3" key="1">
    <citation type="journal article" date="2018" name="Cell">
        <title>The Chara Genome: Secondary Complexity and Implications for Plant Terrestrialization.</title>
        <authorList>
            <person name="Nishiyama T."/>
            <person name="Sakayama H."/>
            <person name="Vries J.D."/>
            <person name="Buschmann H."/>
            <person name="Saint-Marcoux D."/>
            <person name="Ullrich K.K."/>
            <person name="Haas F.B."/>
            <person name="Vanderstraeten L."/>
            <person name="Becker D."/>
            <person name="Lang D."/>
            <person name="Vosolsobe S."/>
            <person name="Rombauts S."/>
            <person name="Wilhelmsson P.K.I."/>
            <person name="Janitza P."/>
            <person name="Kern R."/>
            <person name="Heyl A."/>
            <person name="Rumpler F."/>
            <person name="Villalobos L.I.A.C."/>
            <person name="Clay J.M."/>
            <person name="Skokan R."/>
            <person name="Toyoda A."/>
            <person name="Suzuki Y."/>
            <person name="Kagoshima H."/>
            <person name="Schijlen E."/>
            <person name="Tajeshwar N."/>
            <person name="Catarino B."/>
            <person name="Hetherington A.J."/>
            <person name="Saltykova A."/>
            <person name="Bonnot C."/>
            <person name="Breuninger H."/>
            <person name="Symeonidi A."/>
            <person name="Radhakrishnan G.V."/>
            <person name="Van Nieuwerburgh F."/>
            <person name="Deforce D."/>
            <person name="Chang C."/>
            <person name="Karol K.G."/>
            <person name="Hedrich R."/>
            <person name="Ulvskov P."/>
            <person name="Glockner G."/>
            <person name="Delwiche C.F."/>
            <person name="Petrasek J."/>
            <person name="Van de Peer Y."/>
            <person name="Friml J."/>
            <person name="Beilby M."/>
            <person name="Dolan L."/>
            <person name="Kohara Y."/>
            <person name="Sugano S."/>
            <person name="Fujiyama A."/>
            <person name="Delaux P.-M."/>
            <person name="Quint M."/>
            <person name="TheiBen G."/>
            <person name="Hagemann M."/>
            <person name="Harholt J."/>
            <person name="Dunand C."/>
            <person name="Zachgo S."/>
            <person name="Langdale J."/>
            <person name="Maumus F."/>
            <person name="Straeten D.V.D."/>
            <person name="Gould S.B."/>
            <person name="Rensing S.A."/>
        </authorList>
    </citation>
    <scope>NUCLEOTIDE SEQUENCE [LARGE SCALE GENOMIC DNA]</scope>
    <source>
        <strain evidence="2 3">S276</strain>
    </source>
</reference>
<accession>A0A388K2I6</accession>
<sequence>MAVKRGRHQPSRGSAARDDEWVRDFEGAGDDDDFVSETEVEAFRQASLHARGAVRINEPRPQSAPQPRGGEGVRKADVFIDVDAGQAAMEVQLDASPRTARAGGPVATTRVTAPPDAQDFERGGAMAGSSRPTMVAAASKSRGEGDDDEPLVNRQRRGNAWDGIEAATKLWVDDMRFRNETKGNGLFKVIQEAQLYFLAIARGVTTPEICRSIALPHSSIPQYKIEDELQLKAAKNRATKVQSIALRVIHGWIFKSTSLSRGYHSAYGYFLHHEAMDMARVVWLGEDWCTYVSPSIFHITLEMDMKLPVWFVGAHIEDRYEDDELACYQEATVLRLVSAFTSAVSLVEGVDGGCISYATLRNIADVTRLFLAASMGLMRMSRDDLCFHFNASLFVQLIAKPTLVAAMHRCFDARRPILRATTVMTERMGKPP</sequence>
<proteinExistence type="predicted"/>
<feature type="compositionally biased region" description="Basic residues" evidence="1">
    <location>
        <begin position="1"/>
        <end position="10"/>
    </location>
</feature>
<organism evidence="2 3">
    <name type="scientific">Chara braunii</name>
    <name type="common">Braun's stonewort</name>
    <dbReference type="NCBI Taxonomy" id="69332"/>
    <lineage>
        <taxon>Eukaryota</taxon>
        <taxon>Viridiplantae</taxon>
        <taxon>Streptophyta</taxon>
        <taxon>Charophyceae</taxon>
        <taxon>Charales</taxon>
        <taxon>Characeae</taxon>
        <taxon>Chara</taxon>
    </lineage>
</organism>
<comment type="caution">
    <text evidence="2">The sequence shown here is derived from an EMBL/GenBank/DDBJ whole genome shotgun (WGS) entry which is preliminary data.</text>
</comment>
<keyword evidence="3" id="KW-1185">Reference proteome</keyword>